<dbReference type="PANTHER" id="PTHR30055">
    <property type="entry name" value="HTH-TYPE TRANSCRIPTIONAL REGULATOR RUTR"/>
    <property type="match status" value="1"/>
</dbReference>
<evidence type="ECO:0000259" key="4">
    <source>
        <dbReference type="PROSITE" id="PS50977"/>
    </source>
</evidence>
<name>A0ABW9QVI1_9ACTN</name>
<feature type="non-terminal residue" evidence="5">
    <location>
        <position position="1"/>
    </location>
</feature>
<feature type="region of interest" description="Disordered" evidence="3">
    <location>
        <begin position="1"/>
        <end position="82"/>
    </location>
</feature>
<dbReference type="SUPFAM" id="SSF48498">
    <property type="entry name" value="Tetracyclin repressor-like, C-terminal domain"/>
    <property type="match status" value="1"/>
</dbReference>
<proteinExistence type="predicted"/>
<evidence type="ECO:0000256" key="2">
    <source>
        <dbReference type="PROSITE-ProRule" id="PRU00335"/>
    </source>
</evidence>
<dbReference type="InterPro" id="IPR001647">
    <property type="entry name" value="HTH_TetR"/>
</dbReference>
<feature type="domain" description="HTH tetR-type" evidence="4">
    <location>
        <begin position="137"/>
        <end position="197"/>
    </location>
</feature>
<dbReference type="InterPro" id="IPR050109">
    <property type="entry name" value="HTH-type_TetR-like_transc_reg"/>
</dbReference>
<dbReference type="PRINTS" id="PR00455">
    <property type="entry name" value="HTHTETR"/>
</dbReference>
<dbReference type="InterPro" id="IPR036271">
    <property type="entry name" value="Tet_transcr_reg_TetR-rel_C_sf"/>
</dbReference>
<feature type="compositionally biased region" description="Gly residues" evidence="3">
    <location>
        <begin position="23"/>
        <end position="37"/>
    </location>
</feature>
<comment type="caution">
    <text evidence="5">The sequence shown here is derived from an EMBL/GenBank/DDBJ whole genome shotgun (WGS) entry which is preliminary data.</text>
</comment>
<dbReference type="Proteomes" id="UP000437736">
    <property type="component" value="Unassembled WGS sequence"/>
</dbReference>
<reference evidence="5 6" key="1">
    <citation type="submission" date="2019-11" db="EMBL/GenBank/DDBJ databases">
        <title>Acidiferrimicrobium australis gen. nov., sp. nov., an acidophilic and obligately heterotrophic, member of the Actinobacteria that catalyses dissimilatory oxido- reduction of iron isolated from metal-rich acidic water in Chile.</title>
        <authorList>
            <person name="Gonzalez D."/>
            <person name="Huber K."/>
            <person name="Hedrich S."/>
            <person name="Rojas-Villalobos C."/>
            <person name="Quatrini R."/>
            <person name="Dinamarca M.A."/>
            <person name="Schwarz A."/>
            <person name="Canales C."/>
            <person name="Nancucheo I."/>
        </authorList>
    </citation>
    <scope>NUCLEOTIDE SEQUENCE [LARGE SCALE GENOMIC DNA]</scope>
    <source>
        <strain evidence="5 6">USS-CCA1</strain>
    </source>
</reference>
<dbReference type="PANTHER" id="PTHR30055:SF241">
    <property type="entry name" value="TRANSCRIPTIONAL REGULATORY PROTEIN"/>
    <property type="match status" value="1"/>
</dbReference>
<evidence type="ECO:0000313" key="5">
    <source>
        <dbReference type="EMBL" id="MST33865.1"/>
    </source>
</evidence>
<sequence length="323" mass="34151">PVRADGCSGGRLGADGARRQRVAGGGVERGDQSGGFRGGRDDVDGNAVGRGLVEGPDVGGDEQHLDEQHADDQEHGPFRDGVGQLVPEALGLVPGHPAPHCSIHSVLDAQRIEIAAGGGVTSVSPPGPRREPTPRRLRTRAALLDAAAALWADRGFWQITVEDVCTAAGFTRGAFYSNFDTLDELFLALWGRRTEAVNTEVARALAAPAGETSIDDLIDAVVGVLPLDRDWARLRAEYLAHAARRPDVAERVAEGRQLLLDAVEAHLDAAIPPLSLPDPLRRPPDAADAILLAVDGVLARLALDGDEAAARRRLVRHLHALLG</sequence>
<keyword evidence="6" id="KW-1185">Reference proteome</keyword>
<evidence type="ECO:0000256" key="3">
    <source>
        <dbReference type="SAM" id="MobiDB-lite"/>
    </source>
</evidence>
<gene>
    <name evidence="5" type="ORF">GHK86_14200</name>
</gene>
<keyword evidence="1 2" id="KW-0238">DNA-binding</keyword>
<accession>A0ABW9QVI1</accession>
<feature type="DNA-binding region" description="H-T-H motif" evidence="2">
    <location>
        <begin position="160"/>
        <end position="179"/>
    </location>
</feature>
<dbReference type="Pfam" id="PF00440">
    <property type="entry name" value="TetR_N"/>
    <property type="match status" value="1"/>
</dbReference>
<evidence type="ECO:0000256" key="1">
    <source>
        <dbReference type="ARBA" id="ARBA00023125"/>
    </source>
</evidence>
<dbReference type="Gene3D" id="1.10.357.10">
    <property type="entry name" value="Tetracycline Repressor, domain 2"/>
    <property type="match status" value="1"/>
</dbReference>
<dbReference type="PROSITE" id="PS50977">
    <property type="entry name" value="HTH_TETR_2"/>
    <property type="match status" value="1"/>
</dbReference>
<protein>
    <submittedName>
        <fullName evidence="5">TetR family transcriptional regulator</fullName>
    </submittedName>
</protein>
<dbReference type="SUPFAM" id="SSF46689">
    <property type="entry name" value="Homeodomain-like"/>
    <property type="match status" value="1"/>
</dbReference>
<dbReference type="EMBL" id="WJHE01000753">
    <property type="protein sequence ID" value="MST33865.1"/>
    <property type="molecule type" value="Genomic_DNA"/>
</dbReference>
<evidence type="ECO:0000313" key="6">
    <source>
        <dbReference type="Proteomes" id="UP000437736"/>
    </source>
</evidence>
<feature type="compositionally biased region" description="Basic and acidic residues" evidence="3">
    <location>
        <begin position="61"/>
        <end position="78"/>
    </location>
</feature>
<organism evidence="5 6">
    <name type="scientific">Acidiferrimicrobium australe</name>
    <dbReference type="NCBI Taxonomy" id="2664430"/>
    <lineage>
        <taxon>Bacteria</taxon>
        <taxon>Bacillati</taxon>
        <taxon>Actinomycetota</taxon>
        <taxon>Acidimicrobiia</taxon>
        <taxon>Acidimicrobiales</taxon>
        <taxon>Acidimicrobiaceae</taxon>
        <taxon>Acidiferrimicrobium</taxon>
    </lineage>
</organism>
<dbReference type="InterPro" id="IPR009057">
    <property type="entry name" value="Homeodomain-like_sf"/>
</dbReference>